<keyword evidence="5 9" id="KW-1133">Transmembrane helix</keyword>
<evidence type="ECO:0000256" key="4">
    <source>
        <dbReference type="ARBA" id="ARBA00022746"/>
    </source>
</evidence>
<accession>A0A5B8M4G1</accession>
<keyword evidence="4" id="KW-0125">Carotenoid biosynthesis</keyword>
<evidence type="ECO:0000256" key="2">
    <source>
        <dbReference type="ARBA" id="ARBA00004829"/>
    </source>
</evidence>
<feature type="transmembrane region" description="Helical" evidence="9">
    <location>
        <begin position="106"/>
        <end position="127"/>
    </location>
</feature>
<feature type="domain" description="Lycopene cyclase" evidence="10">
    <location>
        <begin position="40"/>
        <end position="119"/>
    </location>
</feature>
<dbReference type="Proteomes" id="UP000320216">
    <property type="component" value="Chromosome"/>
</dbReference>
<sequence length="162" mass="16964">MRGTVVPGLAGLVLSGSGSARSEAYPILALIFLAAAAAVAVMAVELSPRKRRDTFRRWSVPAVVSSVVVVLLTAVFDSLLIAGDVIRYDDRLLSGIRVGSAPIEDFAYPLAAILLVPSLWSLVGTIGRPRRPIDDGRASGASSGGEPALERVASPGESERRL</sequence>
<evidence type="ECO:0000256" key="9">
    <source>
        <dbReference type="SAM" id="Phobius"/>
    </source>
</evidence>
<dbReference type="OrthoDB" id="4411839at2"/>
<dbReference type="InterPro" id="IPR017825">
    <property type="entry name" value="Lycopene_cyclase_dom"/>
</dbReference>
<dbReference type="Pfam" id="PF18916">
    <property type="entry name" value="Lycopene_cyc"/>
    <property type="match status" value="1"/>
</dbReference>
<comment type="subcellular location">
    <subcellularLocation>
        <location evidence="1">Membrane</location>
        <topology evidence="1">Multi-pass membrane protein</topology>
    </subcellularLocation>
</comment>
<dbReference type="RefSeq" id="WP_146321662.1">
    <property type="nucleotide sequence ID" value="NZ_CP042305.1"/>
</dbReference>
<dbReference type="GO" id="GO:0016117">
    <property type="term" value="P:carotenoid biosynthetic process"/>
    <property type="evidence" value="ECO:0007669"/>
    <property type="project" value="UniProtKB-KW"/>
</dbReference>
<gene>
    <name evidence="11" type="ORF">FPZ11_13445</name>
</gene>
<feature type="transmembrane region" description="Helical" evidence="9">
    <location>
        <begin position="29"/>
        <end position="46"/>
    </location>
</feature>
<reference evidence="11 12" key="1">
    <citation type="submission" date="2019-07" db="EMBL/GenBank/DDBJ databases">
        <title>Full genome sequence of Humibacter sp. WJ7-1.</title>
        <authorList>
            <person name="Im W.-T."/>
        </authorList>
    </citation>
    <scope>NUCLEOTIDE SEQUENCE [LARGE SCALE GENOMIC DNA]</scope>
    <source>
        <strain evidence="11 12">WJ7-1</strain>
    </source>
</reference>
<protein>
    <submittedName>
        <fullName evidence="11">Lycopene cyclase domain-containing protein</fullName>
    </submittedName>
</protein>
<keyword evidence="3 9" id="KW-0812">Transmembrane</keyword>
<dbReference type="EMBL" id="CP042305">
    <property type="protein sequence ID" value="QDZ15628.1"/>
    <property type="molecule type" value="Genomic_DNA"/>
</dbReference>
<keyword evidence="12" id="KW-1185">Reference proteome</keyword>
<dbReference type="GO" id="GO:0016020">
    <property type="term" value="C:membrane"/>
    <property type="evidence" value="ECO:0007669"/>
    <property type="project" value="UniProtKB-SubCell"/>
</dbReference>
<keyword evidence="7" id="KW-0413">Isomerase</keyword>
<feature type="region of interest" description="Disordered" evidence="8">
    <location>
        <begin position="133"/>
        <end position="162"/>
    </location>
</feature>
<evidence type="ECO:0000313" key="11">
    <source>
        <dbReference type="EMBL" id="QDZ15628.1"/>
    </source>
</evidence>
<evidence type="ECO:0000256" key="7">
    <source>
        <dbReference type="ARBA" id="ARBA00023235"/>
    </source>
</evidence>
<comment type="pathway">
    <text evidence="2">Carotenoid biosynthesis.</text>
</comment>
<name>A0A5B8M4G1_9MICO</name>
<evidence type="ECO:0000256" key="6">
    <source>
        <dbReference type="ARBA" id="ARBA00023136"/>
    </source>
</evidence>
<evidence type="ECO:0000256" key="8">
    <source>
        <dbReference type="SAM" id="MobiDB-lite"/>
    </source>
</evidence>
<dbReference type="NCBIfam" id="TIGR03462">
    <property type="entry name" value="CarR_dom_SF"/>
    <property type="match status" value="1"/>
</dbReference>
<dbReference type="GO" id="GO:0016872">
    <property type="term" value="F:intramolecular lyase activity"/>
    <property type="evidence" value="ECO:0007669"/>
    <property type="project" value="InterPro"/>
</dbReference>
<evidence type="ECO:0000256" key="1">
    <source>
        <dbReference type="ARBA" id="ARBA00004141"/>
    </source>
</evidence>
<organism evidence="11 12">
    <name type="scientific">Humibacter ginsenosidimutans</name>
    <dbReference type="NCBI Taxonomy" id="2599293"/>
    <lineage>
        <taxon>Bacteria</taxon>
        <taxon>Bacillati</taxon>
        <taxon>Actinomycetota</taxon>
        <taxon>Actinomycetes</taxon>
        <taxon>Micrococcales</taxon>
        <taxon>Microbacteriaceae</taxon>
        <taxon>Humibacter</taxon>
    </lineage>
</organism>
<dbReference type="AlphaFoldDB" id="A0A5B8M4G1"/>
<feature type="transmembrane region" description="Helical" evidence="9">
    <location>
        <begin position="58"/>
        <end position="86"/>
    </location>
</feature>
<evidence type="ECO:0000313" key="12">
    <source>
        <dbReference type="Proteomes" id="UP000320216"/>
    </source>
</evidence>
<dbReference type="GO" id="GO:0045436">
    <property type="term" value="F:lycopene beta cyclase activity"/>
    <property type="evidence" value="ECO:0007669"/>
    <property type="project" value="UniProtKB-ARBA"/>
</dbReference>
<keyword evidence="6 9" id="KW-0472">Membrane</keyword>
<evidence type="ECO:0000259" key="10">
    <source>
        <dbReference type="Pfam" id="PF18916"/>
    </source>
</evidence>
<dbReference type="KEGG" id="huw:FPZ11_13445"/>
<evidence type="ECO:0000256" key="5">
    <source>
        <dbReference type="ARBA" id="ARBA00022989"/>
    </source>
</evidence>
<evidence type="ECO:0000256" key="3">
    <source>
        <dbReference type="ARBA" id="ARBA00022692"/>
    </source>
</evidence>
<proteinExistence type="predicted"/>